<comment type="caution">
    <text evidence="2">The sequence shown here is derived from an EMBL/GenBank/DDBJ whole genome shotgun (WGS) entry which is preliminary data.</text>
</comment>
<dbReference type="EMBL" id="JARQWQ010000006">
    <property type="protein sequence ID" value="KAK2571224.1"/>
    <property type="molecule type" value="Genomic_DNA"/>
</dbReference>
<feature type="compositionally biased region" description="Basic and acidic residues" evidence="1">
    <location>
        <begin position="107"/>
        <end position="123"/>
    </location>
</feature>
<dbReference type="Gene3D" id="2.60.120.290">
    <property type="entry name" value="Spermadhesin, CUB domain"/>
    <property type="match status" value="1"/>
</dbReference>
<dbReference type="InterPro" id="IPR035914">
    <property type="entry name" value="Sperma_CUB_dom_sf"/>
</dbReference>
<dbReference type="SUPFAM" id="SSF49854">
    <property type="entry name" value="Spermadhesin, CUB domain"/>
    <property type="match status" value="1"/>
</dbReference>
<evidence type="ECO:0000256" key="1">
    <source>
        <dbReference type="SAM" id="MobiDB-lite"/>
    </source>
</evidence>
<feature type="region of interest" description="Disordered" evidence="1">
    <location>
        <begin position="106"/>
        <end position="133"/>
    </location>
</feature>
<evidence type="ECO:0000313" key="2">
    <source>
        <dbReference type="EMBL" id="KAK2571224.1"/>
    </source>
</evidence>
<dbReference type="AlphaFoldDB" id="A0AAD9R174"/>
<proteinExistence type="predicted"/>
<sequence length="133" mass="15483">MPPLCTIRYDRLDISDSVGNLQRFCGNRTGTTHLAKGRYVNLNLKTDGSVTKRGYDLYFIPVDPLPLEARRKRTLLEKKLNIKNYDEAQGRQIEDVVRTFVKTRGLKRAESESLEDKKPEMQKRFPGKRIRNE</sequence>
<gene>
    <name evidence="2" type="ORF">P5673_003790</name>
</gene>
<protein>
    <submittedName>
        <fullName evidence="2">Uncharacterized protein</fullName>
    </submittedName>
</protein>
<reference evidence="2" key="1">
    <citation type="journal article" date="2023" name="G3 (Bethesda)">
        <title>Whole genome assembly and annotation of the endangered Caribbean coral Acropora cervicornis.</title>
        <authorList>
            <person name="Selwyn J.D."/>
            <person name="Vollmer S.V."/>
        </authorList>
    </citation>
    <scope>NUCLEOTIDE SEQUENCE</scope>
    <source>
        <strain evidence="2">K2</strain>
    </source>
</reference>
<reference evidence="2" key="2">
    <citation type="journal article" date="2023" name="Science">
        <title>Genomic signatures of disease resistance in endangered staghorn corals.</title>
        <authorList>
            <person name="Vollmer S.V."/>
            <person name="Selwyn J.D."/>
            <person name="Despard B.A."/>
            <person name="Roesel C.L."/>
        </authorList>
    </citation>
    <scope>NUCLEOTIDE SEQUENCE</scope>
    <source>
        <strain evidence="2">K2</strain>
    </source>
</reference>
<organism evidence="2 3">
    <name type="scientific">Acropora cervicornis</name>
    <name type="common">Staghorn coral</name>
    <dbReference type="NCBI Taxonomy" id="6130"/>
    <lineage>
        <taxon>Eukaryota</taxon>
        <taxon>Metazoa</taxon>
        <taxon>Cnidaria</taxon>
        <taxon>Anthozoa</taxon>
        <taxon>Hexacorallia</taxon>
        <taxon>Scleractinia</taxon>
        <taxon>Astrocoeniina</taxon>
        <taxon>Acroporidae</taxon>
        <taxon>Acropora</taxon>
    </lineage>
</organism>
<dbReference type="Proteomes" id="UP001249851">
    <property type="component" value="Unassembled WGS sequence"/>
</dbReference>
<evidence type="ECO:0000313" key="3">
    <source>
        <dbReference type="Proteomes" id="UP001249851"/>
    </source>
</evidence>
<keyword evidence="3" id="KW-1185">Reference proteome</keyword>
<accession>A0AAD9R174</accession>
<name>A0AAD9R174_ACRCE</name>